<name>A0A4Q1CBZ6_9BACT</name>
<comment type="caution">
    <text evidence="1">The sequence shown here is derived from an EMBL/GenBank/DDBJ whole genome shotgun (WGS) entry which is preliminary data.</text>
</comment>
<dbReference type="AlphaFoldDB" id="A0A4Q1CBZ6"/>
<keyword evidence="2" id="KW-1185">Reference proteome</keyword>
<dbReference type="Proteomes" id="UP000290218">
    <property type="component" value="Unassembled WGS sequence"/>
</dbReference>
<evidence type="ECO:0000313" key="1">
    <source>
        <dbReference type="EMBL" id="RXK56520.1"/>
    </source>
</evidence>
<reference evidence="1 2" key="1">
    <citation type="submission" date="2019-01" db="EMBL/GenBank/DDBJ databases">
        <title>Lacunisphaera sp. strain TWA-58.</title>
        <authorList>
            <person name="Chen W.-M."/>
        </authorList>
    </citation>
    <scope>NUCLEOTIDE SEQUENCE [LARGE SCALE GENOMIC DNA]</scope>
    <source>
        <strain evidence="1 2">TWA-58</strain>
    </source>
</reference>
<proteinExistence type="predicted"/>
<protein>
    <recommendedName>
        <fullName evidence="3">Nucleotide-diphospho-sugar transferase domain-containing protein</fullName>
    </recommendedName>
</protein>
<sequence length="285" mass="32019">MSTSGFVYVATGARYVAEACRSARSLRASMPDAAVALVTDLPPDEATAGLFTTVIVRTEVRHQPIDKLLAWEAPFERCVFLDTDTHVCGDLSDLFILLDRFDLAAAPETLRGWHYTLPEVPAAFPEYNTGVIAFRRGPAAEEFFRTWKADYETLHASNGFVTDQPAFRRAAFRAGVRIAPLPSEFHFITITPNYTMWAVRLLHGRSDLPALARDLNRRPGARAFVPGFGPIAAFHGHRAWIAQLFRLLIRGVCVPFAALRPQRTLKSHWTEEEQRLTRLRTKPTE</sequence>
<evidence type="ECO:0000313" key="2">
    <source>
        <dbReference type="Proteomes" id="UP000290218"/>
    </source>
</evidence>
<dbReference type="InterPro" id="IPR029044">
    <property type="entry name" value="Nucleotide-diphossugar_trans"/>
</dbReference>
<evidence type="ECO:0008006" key="3">
    <source>
        <dbReference type="Google" id="ProtNLM"/>
    </source>
</evidence>
<accession>A0A4Q1CBZ6</accession>
<dbReference type="RefSeq" id="WP_129047888.1">
    <property type="nucleotide sequence ID" value="NZ_SDHX01000001.1"/>
</dbReference>
<dbReference type="SUPFAM" id="SSF53448">
    <property type="entry name" value="Nucleotide-diphospho-sugar transferases"/>
    <property type="match status" value="1"/>
</dbReference>
<dbReference type="EMBL" id="SDHX01000001">
    <property type="protein sequence ID" value="RXK56520.1"/>
    <property type="molecule type" value="Genomic_DNA"/>
</dbReference>
<dbReference type="OrthoDB" id="181606at2"/>
<organism evidence="1 2">
    <name type="scientific">Oleiharenicola lentus</name>
    <dbReference type="NCBI Taxonomy" id="2508720"/>
    <lineage>
        <taxon>Bacteria</taxon>
        <taxon>Pseudomonadati</taxon>
        <taxon>Verrucomicrobiota</taxon>
        <taxon>Opitutia</taxon>
        <taxon>Opitutales</taxon>
        <taxon>Opitutaceae</taxon>
        <taxon>Oleiharenicola</taxon>
    </lineage>
</organism>
<gene>
    <name evidence="1" type="ORF">ESB00_11825</name>
</gene>
<dbReference type="Gene3D" id="3.90.550.10">
    <property type="entry name" value="Spore Coat Polysaccharide Biosynthesis Protein SpsA, Chain A"/>
    <property type="match status" value="1"/>
</dbReference>